<dbReference type="GeneID" id="42047254"/>
<keyword evidence="2" id="KW-1185">Reference proteome</keyword>
<dbReference type="AlphaFoldDB" id="A0A1L7V9B6"/>
<comment type="caution">
    <text evidence="1">The sequence shown here is derived from an EMBL/GenBank/DDBJ whole genome shotgun (WGS) entry which is preliminary data.</text>
</comment>
<dbReference type="EMBL" id="FJOF01000002">
    <property type="protein sequence ID" value="CZR37371.1"/>
    <property type="molecule type" value="Genomic_DNA"/>
</dbReference>
<organism evidence="1 2">
    <name type="scientific">Fusarium proliferatum (strain ET1)</name>
    <name type="common">Orchid endophyte fungus</name>
    <dbReference type="NCBI Taxonomy" id="1227346"/>
    <lineage>
        <taxon>Eukaryota</taxon>
        <taxon>Fungi</taxon>
        <taxon>Dikarya</taxon>
        <taxon>Ascomycota</taxon>
        <taxon>Pezizomycotina</taxon>
        <taxon>Sordariomycetes</taxon>
        <taxon>Hypocreomycetidae</taxon>
        <taxon>Hypocreales</taxon>
        <taxon>Nectriaceae</taxon>
        <taxon>Fusarium</taxon>
        <taxon>Fusarium fujikuroi species complex</taxon>
    </lineage>
</organism>
<dbReference type="RefSeq" id="XP_031077964.1">
    <property type="nucleotide sequence ID" value="XM_031227537.1"/>
</dbReference>
<sequence>MAIESTSLAKQAFAGPDGTIKTLASQVDEHLKGNSDDVIVDVGPVFGQLNEQTVGKLDENVQIMIAGMTKSIAGIPISERTYEKILALFSQSPLVQVHGNGISKSDSLIKQSDSEFKTDGSPDDKIVQEVAAWFRRLVGEEIMAATNIDISVLGKVVAQSGVTAKDLSTIFKGKEHAEKSLDVAGIRYPEPGRPNFSVFRIHLTAWSDSDRILHMQHDSNGITGEVFQTDYVPRSSVMDNLKPEVRERAIGAAKGMFQ</sequence>
<dbReference type="VEuPathDB" id="FungiDB:FPRO_02369"/>
<evidence type="ECO:0000313" key="1">
    <source>
        <dbReference type="EMBL" id="CZR37371.1"/>
    </source>
</evidence>
<reference evidence="2" key="1">
    <citation type="journal article" date="2016" name="Genome Biol. Evol.">
        <title>Comparative 'omics' of the Fusarium fujikuroi species complex highlights differences in genetic potential and metabolite synthesis.</title>
        <authorList>
            <person name="Niehaus E.-M."/>
            <person name="Muensterkoetter M."/>
            <person name="Proctor R.H."/>
            <person name="Brown D.W."/>
            <person name="Sharon A."/>
            <person name="Idan Y."/>
            <person name="Oren-Young L."/>
            <person name="Sieber C.M."/>
            <person name="Novak O."/>
            <person name="Pencik A."/>
            <person name="Tarkowska D."/>
            <person name="Hromadova K."/>
            <person name="Freeman S."/>
            <person name="Maymon M."/>
            <person name="Elazar M."/>
            <person name="Youssef S.A."/>
            <person name="El-Shabrawy E.S.M."/>
            <person name="Shalaby A.B.A."/>
            <person name="Houterman P."/>
            <person name="Brock N.L."/>
            <person name="Burkhardt I."/>
            <person name="Tsavkelova E.A."/>
            <person name="Dickschat J.S."/>
            <person name="Galuszka P."/>
            <person name="Gueldener U."/>
            <person name="Tudzynski B."/>
        </authorList>
    </citation>
    <scope>NUCLEOTIDE SEQUENCE [LARGE SCALE GENOMIC DNA]</scope>
    <source>
        <strain evidence="2">ET1</strain>
    </source>
</reference>
<proteinExistence type="predicted"/>
<accession>A0A1L7V9B6</accession>
<name>A0A1L7V9B6_FUSPR</name>
<protein>
    <submittedName>
        <fullName evidence="1">Uncharacterized protein</fullName>
    </submittedName>
</protein>
<gene>
    <name evidence="1" type="ORF">FPRO_02369</name>
</gene>
<dbReference type="Proteomes" id="UP000183971">
    <property type="component" value="Unassembled WGS sequence"/>
</dbReference>
<evidence type="ECO:0000313" key="2">
    <source>
        <dbReference type="Proteomes" id="UP000183971"/>
    </source>
</evidence>